<protein>
    <submittedName>
        <fullName evidence="2">Uncharacterized protein</fullName>
    </submittedName>
</protein>
<feature type="region of interest" description="Disordered" evidence="1">
    <location>
        <begin position="101"/>
        <end position="136"/>
    </location>
</feature>
<sequence length="266" mass="27013">MPPTLLGGCTVGPLSCIGVQAVGVPGVWTEEPLQGVGDALHLLGKAFLNAAKMQHPAICWAHHAVPRADRPEPRLEGPPEELAQVAVVSQLPVLGLPKVAAEGPGKEAQHGPPQPHGQGNVVGPAPPAGGHAQRQHPVEAHLEVGGHGLCALLLGLPPPQAAQVGQVGQAQTQRDWRPPEGAQTATRDAHGVLGGPPGAVGGGGRPVGRHVSGGEAQAGWQGPGAGGLQAPQPGGATLRRQQQQRQALLAQPHPRCPDGVLGTRRV</sequence>
<accession>A0A6B0V539</accession>
<feature type="compositionally biased region" description="Low complexity" evidence="1">
    <location>
        <begin position="228"/>
        <end position="251"/>
    </location>
</feature>
<dbReference type="EMBL" id="GIFC01015337">
    <property type="protein sequence ID" value="MXU97420.1"/>
    <property type="molecule type" value="Transcribed_RNA"/>
</dbReference>
<evidence type="ECO:0000313" key="2">
    <source>
        <dbReference type="EMBL" id="MXU97420.1"/>
    </source>
</evidence>
<dbReference type="AlphaFoldDB" id="A0A6B0V539"/>
<feature type="compositionally biased region" description="Gly residues" evidence="1">
    <location>
        <begin position="192"/>
        <end position="206"/>
    </location>
</feature>
<name>A0A6B0V539_IXORI</name>
<evidence type="ECO:0000256" key="1">
    <source>
        <dbReference type="SAM" id="MobiDB-lite"/>
    </source>
</evidence>
<proteinExistence type="predicted"/>
<organism evidence="2">
    <name type="scientific">Ixodes ricinus</name>
    <name type="common">Common tick</name>
    <name type="synonym">Acarus ricinus</name>
    <dbReference type="NCBI Taxonomy" id="34613"/>
    <lineage>
        <taxon>Eukaryota</taxon>
        <taxon>Metazoa</taxon>
        <taxon>Ecdysozoa</taxon>
        <taxon>Arthropoda</taxon>
        <taxon>Chelicerata</taxon>
        <taxon>Arachnida</taxon>
        <taxon>Acari</taxon>
        <taxon>Parasitiformes</taxon>
        <taxon>Ixodida</taxon>
        <taxon>Ixodoidea</taxon>
        <taxon>Ixodidae</taxon>
        <taxon>Ixodinae</taxon>
        <taxon>Ixodes</taxon>
    </lineage>
</organism>
<reference evidence="2" key="1">
    <citation type="submission" date="2019-12" db="EMBL/GenBank/DDBJ databases">
        <title>An insight into the sialome of adult female Ixodes ricinus ticks feeding for 6 days.</title>
        <authorList>
            <person name="Perner J."/>
            <person name="Ribeiro J.M.C."/>
        </authorList>
    </citation>
    <scope>NUCLEOTIDE SEQUENCE</scope>
    <source>
        <strain evidence="2">Semi-engorged</strain>
        <tissue evidence="2">Salivary glands</tissue>
    </source>
</reference>
<feature type="region of interest" description="Disordered" evidence="1">
    <location>
        <begin position="168"/>
        <end position="266"/>
    </location>
</feature>
<feature type="compositionally biased region" description="Low complexity" evidence="1">
    <location>
        <begin position="209"/>
        <end position="220"/>
    </location>
</feature>